<dbReference type="InterPro" id="IPR001867">
    <property type="entry name" value="OmpR/PhoB-type_DNA-bd"/>
</dbReference>
<name>A0A1D7TM32_9BACT</name>
<keyword evidence="11" id="KW-1185">Reference proteome</keyword>
<evidence type="ECO:0000256" key="5">
    <source>
        <dbReference type="ARBA" id="ARBA00023163"/>
    </source>
</evidence>
<evidence type="ECO:0000259" key="9">
    <source>
        <dbReference type="PROSITE" id="PS51755"/>
    </source>
</evidence>
<evidence type="ECO:0000313" key="10">
    <source>
        <dbReference type="EMBL" id="AOO66055.1"/>
    </source>
</evidence>
<dbReference type="GO" id="GO:0006355">
    <property type="term" value="P:regulation of DNA-templated transcription"/>
    <property type="evidence" value="ECO:0007669"/>
    <property type="project" value="InterPro"/>
</dbReference>
<evidence type="ECO:0000256" key="7">
    <source>
        <dbReference type="PROSITE-ProRule" id="PRU01091"/>
    </source>
</evidence>
<evidence type="ECO:0000256" key="4">
    <source>
        <dbReference type="ARBA" id="ARBA00023125"/>
    </source>
</evidence>
<evidence type="ECO:0000256" key="2">
    <source>
        <dbReference type="ARBA" id="ARBA00023012"/>
    </source>
</evidence>
<dbReference type="RefSeq" id="WP_025345655.1">
    <property type="nucleotide sequence ID" value="NZ_CP017111.1"/>
</dbReference>
<dbReference type="PATRIC" id="fig|1193502.14.peg.2324"/>
<dbReference type="GO" id="GO:0005829">
    <property type="term" value="C:cytosol"/>
    <property type="evidence" value="ECO:0007669"/>
    <property type="project" value="TreeGrafter"/>
</dbReference>
<dbReference type="PROSITE" id="PS50110">
    <property type="entry name" value="RESPONSE_REGULATORY"/>
    <property type="match status" value="1"/>
</dbReference>
<evidence type="ECO:0000259" key="8">
    <source>
        <dbReference type="PROSITE" id="PS50110"/>
    </source>
</evidence>
<dbReference type="InterPro" id="IPR011006">
    <property type="entry name" value="CheY-like_superfamily"/>
</dbReference>
<keyword evidence="2" id="KW-0902">Two-component regulatory system</keyword>
<keyword evidence="1 6" id="KW-0597">Phosphoprotein</keyword>
<dbReference type="InterPro" id="IPR036388">
    <property type="entry name" value="WH-like_DNA-bd_sf"/>
</dbReference>
<evidence type="ECO:0000256" key="6">
    <source>
        <dbReference type="PROSITE-ProRule" id="PRU00169"/>
    </source>
</evidence>
<dbReference type="Gene3D" id="1.10.10.10">
    <property type="entry name" value="Winged helix-like DNA-binding domain superfamily/Winged helix DNA-binding domain"/>
    <property type="match status" value="1"/>
</dbReference>
<dbReference type="Gene3D" id="3.40.50.2300">
    <property type="match status" value="1"/>
</dbReference>
<dbReference type="InterPro" id="IPR016032">
    <property type="entry name" value="Sig_transdc_resp-reg_C-effctor"/>
</dbReference>
<dbReference type="EMBL" id="CP017111">
    <property type="protein sequence ID" value="AOO66055.1"/>
    <property type="molecule type" value="Genomic_DNA"/>
</dbReference>
<reference evidence="11" key="1">
    <citation type="submission" date="2016-08" db="EMBL/GenBank/DDBJ databases">
        <title>Complete genome sequence of the organohalide-respiring Epsilonproteobacterium Sulfurospirillum halorespirans.</title>
        <authorList>
            <person name="Goris T."/>
            <person name="Zimmermann J."/>
            <person name="Schenz B."/>
            <person name="Lemos M."/>
            <person name="Hackermueller J."/>
            <person name="Diekert G."/>
        </authorList>
    </citation>
    <scope>NUCLEOTIDE SEQUENCE [LARGE SCALE GENOMIC DNA]</scope>
    <source>
        <strain>DSM 13726</strain>
        <strain evidence="11">PCE-M2</strain>
    </source>
</reference>
<feature type="DNA-binding region" description="OmpR/PhoB-type" evidence="7">
    <location>
        <begin position="135"/>
        <end position="229"/>
    </location>
</feature>
<dbReference type="SUPFAM" id="SSF46894">
    <property type="entry name" value="C-terminal effector domain of the bipartite response regulators"/>
    <property type="match status" value="1"/>
</dbReference>
<dbReference type="InterPro" id="IPR001789">
    <property type="entry name" value="Sig_transdc_resp-reg_receiver"/>
</dbReference>
<dbReference type="KEGG" id="shal:SHALO_2295"/>
<sequence length="230" mass="26150">MANPLSLFEHLSILYAEDEASLRKSVAQTLELFFDKVIEAGDGEEALELFFEHNPDILLLDICMPKCDGLKLLKEIRKSHKRVPVIIMSAHAEPTYFQQSIELNICKYLLKPFSKESFLDALKTCAEWMYEWGEGGLIKAGSDLFYDPEGGTLINEGVSFVLTKKERLLFEYLLRQKNRVISFDALEEAIWAGEGGSKEALKALVKELRKKLTKESIENVFGIGYKLVLH</sequence>
<dbReference type="SMART" id="SM00448">
    <property type="entry name" value="REC"/>
    <property type="match status" value="1"/>
</dbReference>
<evidence type="ECO:0000313" key="11">
    <source>
        <dbReference type="Proteomes" id="UP000094609"/>
    </source>
</evidence>
<evidence type="ECO:0000256" key="3">
    <source>
        <dbReference type="ARBA" id="ARBA00023015"/>
    </source>
</evidence>
<dbReference type="STRING" id="1193502.SHALO_2295"/>
<dbReference type="CDD" id="cd17536">
    <property type="entry name" value="REC_YesN-like"/>
    <property type="match status" value="1"/>
</dbReference>
<gene>
    <name evidence="10" type="ORF">SHALO_2295</name>
</gene>
<organism evidence="10 11">
    <name type="scientific">Sulfurospirillum halorespirans DSM 13726</name>
    <dbReference type="NCBI Taxonomy" id="1193502"/>
    <lineage>
        <taxon>Bacteria</taxon>
        <taxon>Pseudomonadati</taxon>
        <taxon>Campylobacterota</taxon>
        <taxon>Epsilonproteobacteria</taxon>
        <taxon>Campylobacterales</taxon>
        <taxon>Sulfurospirillaceae</taxon>
        <taxon>Sulfurospirillum</taxon>
    </lineage>
</organism>
<keyword evidence="3" id="KW-0805">Transcription regulation</keyword>
<feature type="domain" description="Response regulatory" evidence="8">
    <location>
        <begin position="12"/>
        <end position="126"/>
    </location>
</feature>
<dbReference type="Proteomes" id="UP000094609">
    <property type="component" value="Chromosome"/>
</dbReference>
<dbReference type="CDD" id="cd00383">
    <property type="entry name" value="trans_reg_C"/>
    <property type="match status" value="1"/>
</dbReference>
<dbReference type="SUPFAM" id="SSF52172">
    <property type="entry name" value="CheY-like"/>
    <property type="match status" value="1"/>
</dbReference>
<dbReference type="Pfam" id="PF00072">
    <property type="entry name" value="Response_reg"/>
    <property type="match status" value="1"/>
</dbReference>
<dbReference type="GO" id="GO:0032993">
    <property type="term" value="C:protein-DNA complex"/>
    <property type="evidence" value="ECO:0007669"/>
    <property type="project" value="TreeGrafter"/>
</dbReference>
<protein>
    <submittedName>
        <fullName evidence="10">Two-component regulator</fullName>
    </submittedName>
</protein>
<keyword evidence="4 7" id="KW-0238">DNA-binding</keyword>
<dbReference type="GO" id="GO:0000156">
    <property type="term" value="F:phosphorelay response regulator activity"/>
    <property type="evidence" value="ECO:0007669"/>
    <property type="project" value="TreeGrafter"/>
</dbReference>
<accession>A0A1D7TM32</accession>
<dbReference type="SMART" id="SM00862">
    <property type="entry name" value="Trans_reg_C"/>
    <property type="match status" value="1"/>
</dbReference>
<dbReference type="AlphaFoldDB" id="A0A1D7TM32"/>
<evidence type="ECO:0000256" key="1">
    <source>
        <dbReference type="ARBA" id="ARBA00022553"/>
    </source>
</evidence>
<keyword evidence="5" id="KW-0804">Transcription</keyword>
<dbReference type="InterPro" id="IPR039420">
    <property type="entry name" value="WalR-like"/>
</dbReference>
<feature type="domain" description="OmpR/PhoB-type" evidence="9">
    <location>
        <begin position="135"/>
        <end position="229"/>
    </location>
</feature>
<dbReference type="PROSITE" id="PS51755">
    <property type="entry name" value="OMPR_PHOB"/>
    <property type="match status" value="1"/>
</dbReference>
<proteinExistence type="predicted"/>
<dbReference type="Pfam" id="PF00486">
    <property type="entry name" value="Trans_reg_C"/>
    <property type="match status" value="1"/>
</dbReference>
<dbReference type="GO" id="GO:0000976">
    <property type="term" value="F:transcription cis-regulatory region binding"/>
    <property type="evidence" value="ECO:0007669"/>
    <property type="project" value="TreeGrafter"/>
</dbReference>
<dbReference type="PANTHER" id="PTHR48111">
    <property type="entry name" value="REGULATOR OF RPOS"/>
    <property type="match status" value="1"/>
</dbReference>
<dbReference type="PANTHER" id="PTHR48111:SF1">
    <property type="entry name" value="TWO-COMPONENT RESPONSE REGULATOR ORR33"/>
    <property type="match status" value="1"/>
</dbReference>
<feature type="modified residue" description="4-aspartylphosphate" evidence="6">
    <location>
        <position position="61"/>
    </location>
</feature>